<dbReference type="SMART" id="SM01043">
    <property type="entry name" value="BTAD"/>
    <property type="match status" value="1"/>
</dbReference>
<dbReference type="InterPro" id="IPR002182">
    <property type="entry name" value="NB-ARC"/>
</dbReference>
<dbReference type="Pfam" id="PF13424">
    <property type="entry name" value="TPR_12"/>
    <property type="match status" value="1"/>
</dbReference>
<dbReference type="SUPFAM" id="SSF52540">
    <property type="entry name" value="P-loop containing nucleoside triphosphate hydrolases"/>
    <property type="match status" value="1"/>
</dbReference>
<keyword evidence="2" id="KW-0805">Transcription regulation</keyword>
<keyword evidence="3 5" id="KW-0238">DNA-binding</keyword>
<evidence type="ECO:0000256" key="5">
    <source>
        <dbReference type="PROSITE-ProRule" id="PRU01091"/>
    </source>
</evidence>
<dbReference type="EMBL" id="VFPO01000001">
    <property type="protein sequence ID" value="TQM71254.1"/>
    <property type="molecule type" value="Genomic_DNA"/>
</dbReference>
<evidence type="ECO:0000313" key="8">
    <source>
        <dbReference type="EMBL" id="TQM71254.1"/>
    </source>
</evidence>
<keyword evidence="4" id="KW-0804">Transcription</keyword>
<accession>A0A543IKZ6</accession>
<dbReference type="PANTHER" id="PTHR35807:SF1">
    <property type="entry name" value="TRANSCRIPTIONAL REGULATOR REDD"/>
    <property type="match status" value="1"/>
</dbReference>
<organism evidence="8 9">
    <name type="scientific">Actinomadura hallensis</name>
    <dbReference type="NCBI Taxonomy" id="337895"/>
    <lineage>
        <taxon>Bacteria</taxon>
        <taxon>Bacillati</taxon>
        <taxon>Actinomycetota</taxon>
        <taxon>Actinomycetes</taxon>
        <taxon>Streptosporangiales</taxon>
        <taxon>Thermomonosporaceae</taxon>
        <taxon>Actinomadura</taxon>
    </lineage>
</organism>
<dbReference type="GO" id="GO:0003677">
    <property type="term" value="F:DNA binding"/>
    <property type="evidence" value="ECO:0007669"/>
    <property type="project" value="UniProtKB-UniRule"/>
</dbReference>
<dbReference type="GO" id="GO:0000160">
    <property type="term" value="P:phosphorelay signal transduction system"/>
    <property type="evidence" value="ECO:0007669"/>
    <property type="project" value="InterPro"/>
</dbReference>
<dbReference type="Gene3D" id="1.10.10.10">
    <property type="entry name" value="Winged helix-like DNA-binding domain superfamily/Winged helix DNA-binding domain"/>
    <property type="match status" value="1"/>
</dbReference>
<dbReference type="Pfam" id="PF00486">
    <property type="entry name" value="Trans_reg_C"/>
    <property type="match status" value="1"/>
</dbReference>
<feature type="region of interest" description="Disordered" evidence="6">
    <location>
        <begin position="249"/>
        <end position="277"/>
    </location>
</feature>
<dbReference type="SMART" id="SM00862">
    <property type="entry name" value="Trans_reg_C"/>
    <property type="match status" value="1"/>
</dbReference>
<dbReference type="AlphaFoldDB" id="A0A543IKZ6"/>
<protein>
    <submittedName>
        <fullName evidence="8">DNA-binding SARP family transcriptional activator</fullName>
    </submittedName>
</protein>
<dbReference type="InterPro" id="IPR001867">
    <property type="entry name" value="OmpR/PhoB-type_DNA-bd"/>
</dbReference>
<dbReference type="Gene3D" id="1.25.40.10">
    <property type="entry name" value="Tetratricopeptide repeat domain"/>
    <property type="match status" value="2"/>
</dbReference>
<evidence type="ECO:0000256" key="6">
    <source>
        <dbReference type="SAM" id="MobiDB-lite"/>
    </source>
</evidence>
<dbReference type="SMART" id="SM00028">
    <property type="entry name" value="TPR"/>
    <property type="match status" value="4"/>
</dbReference>
<comment type="caution">
    <text evidence="8">The sequence shown here is derived from an EMBL/GenBank/DDBJ whole genome shotgun (WGS) entry which is preliminary data.</text>
</comment>
<evidence type="ECO:0000256" key="2">
    <source>
        <dbReference type="ARBA" id="ARBA00023015"/>
    </source>
</evidence>
<comment type="similarity">
    <text evidence="1">Belongs to the AfsR/DnrI/RedD regulatory family.</text>
</comment>
<dbReference type="PRINTS" id="PR00364">
    <property type="entry name" value="DISEASERSIST"/>
</dbReference>
<name>A0A543IKZ6_9ACTN</name>
<feature type="domain" description="OmpR/PhoB-type" evidence="7">
    <location>
        <begin position="1"/>
        <end position="92"/>
    </location>
</feature>
<dbReference type="InterPro" id="IPR016032">
    <property type="entry name" value="Sig_transdc_resp-reg_C-effctor"/>
</dbReference>
<proteinExistence type="inferred from homology"/>
<dbReference type="InterPro" id="IPR051677">
    <property type="entry name" value="AfsR-DnrI-RedD_regulator"/>
</dbReference>
<dbReference type="InterPro" id="IPR011990">
    <property type="entry name" value="TPR-like_helical_dom_sf"/>
</dbReference>
<dbReference type="PANTHER" id="PTHR35807">
    <property type="entry name" value="TRANSCRIPTIONAL REGULATOR REDD-RELATED"/>
    <property type="match status" value="1"/>
</dbReference>
<dbReference type="Gene3D" id="3.40.50.300">
    <property type="entry name" value="P-loop containing nucleotide triphosphate hydrolases"/>
    <property type="match status" value="1"/>
</dbReference>
<evidence type="ECO:0000313" key="9">
    <source>
        <dbReference type="Proteomes" id="UP000316706"/>
    </source>
</evidence>
<dbReference type="SUPFAM" id="SSF46894">
    <property type="entry name" value="C-terminal effector domain of the bipartite response regulators"/>
    <property type="match status" value="1"/>
</dbReference>
<sequence length="911" mass="99518">MRYLGLGPLQVRGGDEWESLGPAKWRVLLAVLLCHANQPVSADRLLDEIWGTSPPQSARKVLQGYVSRLRRTLRDECGEILVTQRLGYQAQGYRLVVGEGDFDVHEFERLAEEGRGQLDHAPEAAVAAFGAALELWRGAPFEDVPPAQVVDAEKARLRERRVQVQEAKVKAELGLGRHEAVLPELEGLAAEHPLRESLQALYMTALYRAGRQADALAVFRRLRAALIDELGVEPVPSVQRLYQRILKGEADLPPRPRPVGSPGRDERGVRQLPPASTTFTGRRGEIATIRALVAERDEHAVPIVAIDGPGGVGKSAVAVHAGHELADRFPDGQLYVDLRGASGEGTAPLDPNEALGRFLRALGMEESALPVGTEERSALFRSLTARRRLLVVLDNAASAGQVSPLLPAGAGCAVLVTSRTALTALDGAAHLHMTVLPTAEAVELLERLVGRRRAQGDAAAEIAELCGRLPLALRIAGARLAARPRWSLRDLADRLGDTRGRLDELSIGDLAVRTVFELGYSGFRSGGRPGDREAARAFRLLGVVPGPDVGLWTAAALLGMPAAAAEDALERLVDANLLESPAPARYAMHDLVRLFARERAEEEEPEAGRAAALERVLAGQLLTARRAVAILDPKRRWPELPVSGDPLPLRNAAEAVSWLRTELPNLIAMAFQALGGPDTTARRGVWLAQTLQWFMFRRGYAQELLAIDELAVQTARRLGDARLEAETLDHLAGAYWLHQRHGDMRAALEAAIAVCRRIGYREGEQRSLCNLADALTELRHYDEAIAVQERQLALADEMGDREALLIGLGNLGRSRRGLGLLQEALEAFEKSLDHASEIGELHHYGFALYEMGVTYLALGKYREARAHTDRALPIWKSLEANFIWRGRAWSALVPWCVRFSSERVHPAAPAT</sequence>
<dbReference type="Pfam" id="PF13181">
    <property type="entry name" value="TPR_8"/>
    <property type="match status" value="1"/>
</dbReference>
<evidence type="ECO:0000256" key="4">
    <source>
        <dbReference type="ARBA" id="ARBA00023163"/>
    </source>
</evidence>
<dbReference type="Proteomes" id="UP000316706">
    <property type="component" value="Unassembled WGS sequence"/>
</dbReference>
<dbReference type="GO" id="GO:0043531">
    <property type="term" value="F:ADP binding"/>
    <property type="evidence" value="ECO:0007669"/>
    <property type="project" value="InterPro"/>
</dbReference>
<dbReference type="Pfam" id="PF03704">
    <property type="entry name" value="BTAD"/>
    <property type="match status" value="1"/>
</dbReference>
<feature type="DNA-binding region" description="OmpR/PhoB-type" evidence="5">
    <location>
        <begin position="1"/>
        <end position="92"/>
    </location>
</feature>
<dbReference type="Pfam" id="PF00931">
    <property type="entry name" value="NB-ARC"/>
    <property type="match status" value="1"/>
</dbReference>
<dbReference type="CDD" id="cd15831">
    <property type="entry name" value="BTAD"/>
    <property type="match status" value="1"/>
</dbReference>
<keyword evidence="9" id="KW-1185">Reference proteome</keyword>
<reference evidence="8 9" key="1">
    <citation type="submission" date="2019-06" db="EMBL/GenBank/DDBJ databases">
        <title>Sequencing the genomes of 1000 actinobacteria strains.</title>
        <authorList>
            <person name="Klenk H.-P."/>
        </authorList>
    </citation>
    <scope>NUCLEOTIDE SEQUENCE [LARGE SCALE GENOMIC DNA]</scope>
    <source>
        <strain evidence="8 9">DSM 45043</strain>
    </source>
</reference>
<dbReference type="InterPro" id="IPR005158">
    <property type="entry name" value="BTAD"/>
</dbReference>
<dbReference type="InterPro" id="IPR019734">
    <property type="entry name" value="TPR_rpt"/>
</dbReference>
<dbReference type="GO" id="GO:0006355">
    <property type="term" value="P:regulation of DNA-templated transcription"/>
    <property type="evidence" value="ECO:0007669"/>
    <property type="project" value="InterPro"/>
</dbReference>
<evidence type="ECO:0000256" key="3">
    <source>
        <dbReference type="ARBA" id="ARBA00023125"/>
    </source>
</evidence>
<gene>
    <name evidence="8" type="ORF">FHX41_5013</name>
</gene>
<dbReference type="InterPro" id="IPR027417">
    <property type="entry name" value="P-loop_NTPase"/>
</dbReference>
<dbReference type="OrthoDB" id="5521887at2"/>
<evidence type="ECO:0000256" key="1">
    <source>
        <dbReference type="ARBA" id="ARBA00005820"/>
    </source>
</evidence>
<dbReference type="PROSITE" id="PS51755">
    <property type="entry name" value="OMPR_PHOB"/>
    <property type="match status" value="1"/>
</dbReference>
<dbReference type="SUPFAM" id="SSF48452">
    <property type="entry name" value="TPR-like"/>
    <property type="match status" value="2"/>
</dbReference>
<dbReference type="InterPro" id="IPR036388">
    <property type="entry name" value="WH-like_DNA-bd_sf"/>
</dbReference>
<evidence type="ECO:0000259" key="7">
    <source>
        <dbReference type="PROSITE" id="PS51755"/>
    </source>
</evidence>